<reference evidence="7" key="1">
    <citation type="submission" date="2024-04" db="EMBL/GenBank/DDBJ databases">
        <authorList>
            <consortium name="Molecular Ecology Group"/>
        </authorList>
    </citation>
    <scope>NUCLEOTIDE SEQUENCE</scope>
</reference>
<evidence type="ECO:0000256" key="4">
    <source>
        <dbReference type="ARBA" id="ARBA00023125"/>
    </source>
</evidence>
<evidence type="ECO:0000313" key="7">
    <source>
        <dbReference type="EMBL" id="CAL1681038.1"/>
    </source>
</evidence>
<organism evidence="7 8">
    <name type="scientific">Lasius platythorax</name>
    <dbReference type="NCBI Taxonomy" id="488582"/>
    <lineage>
        <taxon>Eukaryota</taxon>
        <taxon>Metazoa</taxon>
        <taxon>Ecdysozoa</taxon>
        <taxon>Arthropoda</taxon>
        <taxon>Hexapoda</taxon>
        <taxon>Insecta</taxon>
        <taxon>Pterygota</taxon>
        <taxon>Neoptera</taxon>
        <taxon>Endopterygota</taxon>
        <taxon>Hymenoptera</taxon>
        <taxon>Apocrita</taxon>
        <taxon>Aculeata</taxon>
        <taxon>Formicoidea</taxon>
        <taxon>Formicidae</taxon>
        <taxon>Formicinae</taxon>
        <taxon>Lasius</taxon>
        <taxon>Lasius</taxon>
    </lineage>
</organism>
<name>A0AAV2NMJ3_9HYME</name>
<keyword evidence="2 5" id="KW-0863">Zinc-finger</keyword>
<sequence length="324" mass="37142">MTKSCAIPTCKTRNYLSKKCSLFKVPSNIERCKKWIAAIPGIVDLQPSQFVCEKHFEKRYILRKWVKYHNGRVIAESKVENITIAADSSIDQRISAEHSYCSLDEPSSNQLMDTTVDESSNEKIHSPMFRLPSSTEFSSIALIEEPSFVQDVRTNGSVMDGVDVKSTSRILQHEDLSPRDVATVESIQEQQVQDRPVEHCAPEVRDRCFHYSQVTVSYDIPGGTTDSTWIPWPWAIGELSNDIGSFLFTYAVTKMENGDKFPVVEKNVKLCANKELRYFVYGHILSYSIIYYIRLRMRQNAHQENIKVVKKFVVKKKLSKLTNQ</sequence>
<keyword evidence="1" id="KW-0479">Metal-binding</keyword>
<dbReference type="InterPro" id="IPR006612">
    <property type="entry name" value="THAP_Znf"/>
</dbReference>
<evidence type="ECO:0000256" key="5">
    <source>
        <dbReference type="PROSITE-ProRule" id="PRU00309"/>
    </source>
</evidence>
<evidence type="ECO:0000256" key="1">
    <source>
        <dbReference type="ARBA" id="ARBA00022723"/>
    </source>
</evidence>
<dbReference type="EMBL" id="OZ034826">
    <property type="protein sequence ID" value="CAL1681038.1"/>
    <property type="molecule type" value="Genomic_DNA"/>
</dbReference>
<evidence type="ECO:0000313" key="8">
    <source>
        <dbReference type="Proteomes" id="UP001497644"/>
    </source>
</evidence>
<gene>
    <name evidence="7" type="ORF">LPLAT_LOCUS7198</name>
</gene>
<dbReference type="GO" id="GO:0003677">
    <property type="term" value="F:DNA binding"/>
    <property type="evidence" value="ECO:0007669"/>
    <property type="project" value="UniProtKB-UniRule"/>
</dbReference>
<dbReference type="PANTHER" id="PTHR46927">
    <property type="entry name" value="AGAP005574-PA"/>
    <property type="match status" value="1"/>
</dbReference>
<feature type="domain" description="THAP-type" evidence="6">
    <location>
        <begin position="1"/>
        <end position="83"/>
    </location>
</feature>
<dbReference type="InterPro" id="IPR038441">
    <property type="entry name" value="THAP_Znf_sf"/>
</dbReference>
<evidence type="ECO:0000256" key="2">
    <source>
        <dbReference type="ARBA" id="ARBA00022771"/>
    </source>
</evidence>
<dbReference type="Pfam" id="PF05485">
    <property type="entry name" value="THAP"/>
    <property type="match status" value="1"/>
</dbReference>
<dbReference type="PROSITE" id="PS50950">
    <property type="entry name" value="ZF_THAP"/>
    <property type="match status" value="1"/>
</dbReference>
<accession>A0AAV2NMJ3</accession>
<dbReference type="Proteomes" id="UP001497644">
    <property type="component" value="Chromosome 3"/>
</dbReference>
<evidence type="ECO:0000259" key="6">
    <source>
        <dbReference type="PROSITE" id="PS50950"/>
    </source>
</evidence>
<proteinExistence type="predicted"/>
<dbReference type="Gene3D" id="6.20.210.20">
    <property type="entry name" value="THAP domain"/>
    <property type="match status" value="1"/>
</dbReference>
<dbReference type="InterPro" id="IPR052224">
    <property type="entry name" value="THAP_domain_protein"/>
</dbReference>
<dbReference type="SUPFAM" id="SSF57716">
    <property type="entry name" value="Glucocorticoid receptor-like (DNA-binding domain)"/>
    <property type="match status" value="1"/>
</dbReference>
<dbReference type="SMART" id="SM00980">
    <property type="entry name" value="THAP"/>
    <property type="match status" value="1"/>
</dbReference>
<dbReference type="PANTHER" id="PTHR46927:SF3">
    <property type="entry name" value="THAP-TYPE DOMAIN-CONTAINING PROTEIN"/>
    <property type="match status" value="1"/>
</dbReference>
<keyword evidence="4 5" id="KW-0238">DNA-binding</keyword>
<evidence type="ECO:0000256" key="3">
    <source>
        <dbReference type="ARBA" id="ARBA00022833"/>
    </source>
</evidence>
<protein>
    <recommendedName>
        <fullName evidence="6">THAP-type domain-containing protein</fullName>
    </recommendedName>
</protein>
<dbReference type="GO" id="GO:0008270">
    <property type="term" value="F:zinc ion binding"/>
    <property type="evidence" value="ECO:0007669"/>
    <property type="project" value="UniProtKB-KW"/>
</dbReference>
<keyword evidence="3" id="KW-0862">Zinc</keyword>
<dbReference type="AlphaFoldDB" id="A0AAV2NMJ3"/>
<keyword evidence="8" id="KW-1185">Reference proteome</keyword>